<dbReference type="AlphaFoldDB" id="A0A078ARR8"/>
<feature type="transmembrane region" description="Helical" evidence="1">
    <location>
        <begin position="268"/>
        <end position="287"/>
    </location>
</feature>
<keyword evidence="1" id="KW-1133">Transmembrane helix</keyword>
<keyword evidence="1" id="KW-0812">Transmembrane</keyword>
<gene>
    <name evidence="2" type="primary">Contig5869.g6291</name>
    <name evidence="2" type="ORF">STYLEM_12935</name>
</gene>
<dbReference type="InParanoid" id="A0A078ARR8"/>
<evidence type="ECO:0000256" key="1">
    <source>
        <dbReference type="SAM" id="Phobius"/>
    </source>
</evidence>
<feature type="transmembrane region" description="Helical" evidence="1">
    <location>
        <begin position="211"/>
        <end position="229"/>
    </location>
</feature>
<sequence length="392" mass="44653">MDYAINIIEAKEELLNKNNQIEGENKSDEHMFSEPMKKLSTRFSAPDWKPSSFQKQTSNTIVTLERSYHPSTSNDNNNGYLMPIPQDKNLMILNSAKNFNQQNSNSNQISDSKSTISFGNTTNISKLGSFGNFSESTFNNNNKFHNIGAESVNGTAGARNHYSFLNQQSQEELQNFIKKMFSFYSFQKIFVALWLIIIYNSAQLTQIIKGSFYLFAIAVFIYMAILMMVQNKNDFIMKSPYSSICFLLFTISECFIVSFLLSTAHGTTVFLFAQYLTGIVLAITIFLNTNNISWFRGIAATLLMLIFMFILSISTLNQDYTDMTAILICMLGGLMFGIYLLTKAFQILNHRYSHDLTIDDYVIGSMTIYLDFGFVLLVIMFAMLLAIKEFSF</sequence>
<feature type="transmembrane region" description="Helical" evidence="1">
    <location>
        <begin position="323"/>
        <end position="341"/>
    </location>
</feature>
<accession>A0A078ARR8</accession>
<evidence type="ECO:0008006" key="4">
    <source>
        <dbReference type="Google" id="ProtNLM"/>
    </source>
</evidence>
<feature type="transmembrane region" description="Helical" evidence="1">
    <location>
        <begin position="293"/>
        <end position="311"/>
    </location>
</feature>
<protein>
    <recommendedName>
        <fullName evidence="4">Nmda receptor glutamate-binding chain</fullName>
    </recommendedName>
</protein>
<keyword evidence="3" id="KW-1185">Reference proteome</keyword>
<keyword evidence="1" id="KW-0472">Membrane</keyword>
<feature type="transmembrane region" description="Helical" evidence="1">
    <location>
        <begin position="241"/>
        <end position="261"/>
    </location>
</feature>
<proteinExistence type="predicted"/>
<organism evidence="2 3">
    <name type="scientific">Stylonychia lemnae</name>
    <name type="common">Ciliate</name>
    <dbReference type="NCBI Taxonomy" id="5949"/>
    <lineage>
        <taxon>Eukaryota</taxon>
        <taxon>Sar</taxon>
        <taxon>Alveolata</taxon>
        <taxon>Ciliophora</taxon>
        <taxon>Intramacronucleata</taxon>
        <taxon>Spirotrichea</taxon>
        <taxon>Stichotrichia</taxon>
        <taxon>Sporadotrichida</taxon>
        <taxon>Oxytrichidae</taxon>
        <taxon>Stylonychinae</taxon>
        <taxon>Stylonychia</taxon>
    </lineage>
</organism>
<evidence type="ECO:0000313" key="2">
    <source>
        <dbReference type="EMBL" id="CDW83882.1"/>
    </source>
</evidence>
<evidence type="ECO:0000313" key="3">
    <source>
        <dbReference type="Proteomes" id="UP000039865"/>
    </source>
</evidence>
<feature type="transmembrane region" description="Helical" evidence="1">
    <location>
        <begin position="361"/>
        <end position="387"/>
    </location>
</feature>
<dbReference type="EMBL" id="CCKQ01012276">
    <property type="protein sequence ID" value="CDW83882.1"/>
    <property type="molecule type" value="Genomic_DNA"/>
</dbReference>
<reference evidence="2 3" key="1">
    <citation type="submission" date="2014-06" db="EMBL/GenBank/DDBJ databases">
        <authorList>
            <person name="Swart Estienne"/>
        </authorList>
    </citation>
    <scope>NUCLEOTIDE SEQUENCE [LARGE SCALE GENOMIC DNA]</scope>
    <source>
        <strain evidence="2 3">130c</strain>
    </source>
</reference>
<name>A0A078ARR8_STYLE</name>
<feature type="transmembrane region" description="Helical" evidence="1">
    <location>
        <begin position="181"/>
        <end position="199"/>
    </location>
</feature>
<dbReference type="Proteomes" id="UP000039865">
    <property type="component" value="Unassembled WGS sequence"/>
</dbReference>